<proteinExistence type="predicted"/>
<keyword evidence="3" id="KW-1185">Reference proteome</keyword>
<comment type="caution">
    <text evidence="1">The sequence shown here is derived from an EMBL/GenBank/DDBJ whole genome shotgun (WGS) entry which is preliminary data.</text>
</comment>
<name>A0A2T9YZL2_9FUNG</name>
<evidence type="ECO:0000313" key="3">
    <source>
        <dbReference type="Proteomes" id="UP000245383"/>
    </source>
</evidence>
<gene>
    <name evidence="2" type="ORF">BB561_000314</name>
    <name evidence="1" type="ORF">BB561_000326</name>
</gene>
<accession>A0A2T9YZL2</accession>
<dbReference type="EMBL" id="MBFR01000007">
    <property type="protein sequence ID" value="PVU97781.1"/>
    <property type="molecule type" value="Genomic_DNA"/>
</dbReference>
<sequence>MSKIWDLNPKWNNPSSLQDDCNTKMLISRRLCDLMLQLEPYYYYSQIGPPLLGVKPFFTY</sequence>
<evidence type="ECO:0000313" key="2">
    <source>
        <dbReference type="EMBL" id="PVU97785.1"/>
    </source>
</evidence>
<organism evidence="1 3">
    <name type="scientific">Smittium simulii</name>
    <dbReference type="NCBI Taxonomy" id="133385"/>
    <lineage>
        <taxon>Eukaryota</taxon>
        <taxon>Fungi</taxon>
        <taxon>Fungi incertae sedis</taxon>
        <taxon>Zoopagomycota</taxon>
        <taxon>Kickxellomycotina</taxon>
        <taxon>Harpellomycetes</taxon>
        <taxon>Harpellales</taxon>
        <taxon>Legeriomycetaceae</taxon>
        <taxon>Smittium</taxon>
    </lineage>
</organism>
<reference evidence="1 3" key="1">
    <citation type="journal article" date="2018" name="MBio">
        <title>Comparative Genomics Reveals the Core Gene Toolbox for the Fungus-Insect Symbiosis.</title>
        <authorList>
            <person name="Wang Y."/>
            <person name="Stata M."/>
            <person name="Wang W."/>
            <person name="Stajich J.E."/>
            <person name="White M.M."/>
            <person name="Moncalvo J.M."/>
        </authorList>
    </citation>
    <scope>NUCLEOTIDE SEQUENCE [LARGE SCALE GENOMIC DNA]</scope>
    <source>
        <strain evidence="1 3">SWE-8-4</strain>
    </source>
</reference>
<protein>
    <submittedName>
        <fullName evidence="1">Uncharacterized protein</fullName>
    </submittedName>
</protein>
<evidence type="ECO:0000313" key="1">
    <source>
        <dbReference type="EMBL" id="PVU97781.1"/>
    </source>
</evidence>
<dbReference type="Proteomes" id="UP000245383">
    <property type="component" value="Unassembled WGS sequence"/>
</dbReference>
<dbReference type="AlphaFoldDB" id="A0A2T9YZL2"/>
<dbReference type="EMBL" id="MBFR01000007">
    <property type="protein sequence ID" value="PVU97785.1"/>
    <property type="molecule type" value="Genomic_DNA"/>
</dbReference>